<gene>
    <name evidence="2" type="ORF">J2753_000684</name>
</gene>
<keyword evidence="1" id="KW-0472">Membrane</keyword>
<evidence type="ECO:0000313" key="3">
    <source>
        <dbReference type="Proteomes" id="UP000823736"/>
    </source>
</evidence>
<dbReference type="EMBL" id="JAGGLC010000001">
    <property type="protein sequence ID" value="MBP1986211.1"/>
    <property type="molecule type" value="Genomic_DNA"/>
</dbReference>
<dbReference type="RefSeq" id="WP_209490451.1">
    <property type="nucleotide sequence ID" value="NZ_JAGGLC010000001.1"/>
</dbReference>
<keyword evidence="1" id="KW-1133">Transmembrane helix</keyword>
<sequence>MMVTTHALAGLLLAIPAAFIAPEFAGTAAAAALAGGVFPDLDMPGAHRRTLHFPVYFSLAAAVAGVVALAVPATWSVAAALFLAAAALHAVSDAAGGGLELRPWEATGERAVYSHYHRRWWRPRRWIRYDGAPEDAVATAVLAVPAVLVYEGHVETAVFGGVVIGVAYAAIRRPLIRWTERLVAKLPPELLDRIPGSLLTDFR</sequence>
<feature type="transmembrane region" description="Helical" evidence="1">
    <location>
        <begin position="156"/>
        <end position="171"/>
    </location>
</feature>
<proteinExistence type="predicted"/>
<keyword evidence="3" id="KW-1185">Reference proteome</keyword>
<dbReference type="AlphaFoldDB" id="A0A8T4GSZ7"/>
<accession>A0A8T4GSZ7</accession>
<dbReference type="Proteomes" id="UP000823736">
    <property type="component" value="Unassembled WGS sequence"/>
</dbReference>
<reference evidence="2" key="1">
    <citation type="submission" date="2021-03" db="EMBL/GenBank/DDBJ databases">
        <title>Genomic Encyclopedia of Type Strains, Phase IV (KMG-IV): sequencing the most valuable type-strain genomes for metagenomic binning, comparative biology and taxonomic classification.</title>
        <authorList>
            <person name="Goeker M."/>
        </authorList>
    </citation>
    <scope>NUCLEOTIDE SEQUENCE</scope>
    <source>
        <strain evidence="2">DSM 26232</strain>
    </source>
</reference>
<evidence type="ECO:0000313" key="2">
    <source>
        <dbReference type="EMBL" id="MBP1986211.1"/>
    </source>
</evidence>
<organism evidence="2 3">
    <name type="scientific">Halolamina salifodinae</name>
    <dbReference type="NCBI Taxonomy" id="1202767"/>
    <lineage>
        <taxon>Archaea</taxon>
        <taxon>Methanobacteriati</taxon>
        <taxon>Methanobacteriota</taxon>
        <taxon>Stenosarchaea group</taxon>
        <taxon>Halobacteria</taxon>
        <taxon>Halobacteriales</taxon>
        <taxon>Haloferacaceae</taxon>
    </lineage>
</organism>
<evidence type="ECO:0008006" key="4">
    <source>
        <dbReference type="Google" id="ProtNLM"/>
    </source>
</evidence>
<comment type="caution">
    <text evidence="2">The sequence shown here is derived from an EMBL/GenBank/DDBJ whole genome shotgun (WGS) entry which is preliminary data.</text>
</comment>
<dbReference type="OrthoDB" id="204671at2157"/>
<keyword evidence="1" id="KW-0812">Transmembrane</keyword>
<evidence type="ECO:0000256" key="1">
    <source>
        <dbReference type="SAM" id="Phobius"/>
    </source>
</evidence>
<feature type="transmembrane region" description="Helical" evidence="1">
    <location>
        <begin position="54"/>
        <end position="83"/>
    </location>
</feature>
<name>A0A8T4GSZ7_9EURY</name>
<protein>
    <recommendedName>
        <fullName evidence="4">Metal-dependent hydrolase</fullName>
    </recommendedName>
</protein>